<evidence type="ECO:0000256" key="1">
    <source>
        <dbReference type="ARBA" id="ARBA00010646"/>
    </source>
</evidence>
<dbReference type="PANTHER" id="PTHR23208">
    <property type="entry name" value="LYSOZYME PROTEIN"/>
    <property type="match status" value="1"/>
</dbReference>
<comment type="similarity">
    <text evidence="1">Belongs to the glycosyl hydrolase 25 family.</text>
</comment>
<name>A0AAE9DKL2_CAEBR</name>
<dbReference type="PANTHER" id="PTHR23208:SF14">
    <property type="entry name" value="GLYCOSIDE HYDROLASE FAMILY 25 PROTEIN-RELATED"/>
    <property type="match status" value="1"/>
</dbReference>
<organism evidence="3 4">
    <name type="scientific">Caenorhabditis briggsae</name>
    <dbReference type="NCBI Taxonomy" id="6238"/>
    <lineage>
        <taxon>Eukaryota</taxon>
        <taxon>Metazoa</taxon>
        <taxon>Ecdysozoa</taxon>
        <taxon>Nematoda</taxon>
        <taxon>Chromadorea</taxon>
        <taxon>Rhabditida</taxon>
        <taxon>Rhabditina</taxon>
        <taxon>Rhabditomorpha</taxon>
        <taxon>Rhabditoidea</taxon>
        <taxon>Rhabditidae</taxon>
        <taxon>Peloderinae</taxon>
        <taxon>Caenorhabditis</taxon>
    </lineage>
</organism>
<dbReference type="AlphaFoldDB" id="A0AAE9DKL2"/>
<dbReference type="Gene3D" id="3.20.20.80">
    <property type="entry name" value="Glycosidases"/>
    <property type="match status" value="1"/>
</dbReference>
<dbReference type="InterPro" id="IPR017853">
    <property type="entry name" value="GH"/>
</dbReference>
<proteinExistence type="inferred from homology"/>
<dbReference type="Proteomes" id="UP000827892">
    <property type="component" value="Chromosome II"/>
</dbReference>
<accession>A0AAE9DKL2</accession>
<dbReference type="SUPFAM" id="SSF51445">
    <property type="entry name" value="(Trans)glycosidases"/>
    <property type="match status" value="1"/>
</dbReference>
<dbReference type="GO" id="GO:0016998">
    <property type="term" value="P:cell wall macromolecule catabolic process"/>
    <property type="evidence" value="ECO:0007669"/>
    <property type="project" value="InterPro"/>
</dbReference>
<evidence type="ECO:0000313" key="3">
    <source>
        <dbReference type="EMBL" id="ULU06883.1"/>
    </source>
</evidence>
<dbReference type="PROSITE" id="PS51904">
    <property type="entry name" value="GLYCOSYL_HYDROL_F25_2"/>
    <property type="match status" value="1"/>
</dbReference>
<dbReference type="EMBL" id="CP090892">
    <property type="protein sequence ID" value="ULU06883.1"/>
    <property type="molecule type" value="Genomic_DNA"/>
</dbReference>
<protein>
    <submittedName>
        <fullName evidence="3">Uncharacterized protein</fullName>
    </submittedName>
</protein>
<evidence type="ECO:0000256" key="2">
    <source>
        <dbReference type="ARBA" id="ARBA00022729"/>
    </source>
</evidence>
<reference evidence="3 4" key="1">
    <citation type="submission" date="2022-05" db="EMBL/GenBank/DDBJ databases">
        <title>Chromosome-level reference genomes for two strains of Caenorhabditis briggsae: an improved platform for comparative genomics.</title>
        <authorList>
            <person name="Stevens L."/>
            <person name="Andersen E.C."/>
        </authorList>
    </citation>
    <scope>NUCLEOTIDE SEQUENCE [LARGE SCALE GENOMIC DNA]</scope>
    <source>
        <strain evidence="3">QX1410_ONT</strain>
        <tissue evidence="3">Whole-organism</tissue>
    </source>
</reference>
<dbReference type="FunFam" id="3.20.20.80:FF:000129">
    <property type="entry name" value="Lysozyme-like protein 7"/>
    <property type="match status" value="1"/>
</dbReference>
<keyword evidence="2" id="KW-0732">Signal</keyword>
<dbReference type="InterPro" id="IPR051595">
    <property type="entry name" value="GH25_Enzymes"/>
</dbReference>
<dbReference type="GO" id="GO:0003796">
    <property type="term" value="F:lysozyme activity"/>
    <property type="evidence" value="ECO:0007669"/>
    <property type="project" value="InterPro"/>
</dbReference>
<dbReference type="GO" id="GO:0009253">
    <property type="term" value="P:peptidoglycan catabolic process"/>
    <property type="evidence" value="ECO:0007669"/>
    <property type="project" value="InterPro"/>
</dbReference>
<evidence type="ECO:0000313" key="4">
    <source>
        <dbReference type="Proteomes" id="UP000827892"/>
    </source>
</evidence>
<sequence>MYKSHFSFFFLNFDFSFFVANPRNFRMLLKSLVVLSVLAVAAQSVPASVKVLPFVDSSLPVKFRQVIAEAAPRVPANLASYAFAVDLSVPASQSTLQCIKQAGYAAAFIRAYNPAGQGSFDTNACSTIQNAYYAGLGTEIYMTPQPASSKQGYQQLDEVYQGLTQAGITIRSVWIQVTSPTNWPASATNNVNFINSIISRARQYGMTVGIYTSYYDWNQITNGWTSIGNDVLLWYWNVLGGGVNGETPANFADFRAFGCWTAPSVKQFAQVEQVCQITVNRDVYAAGSMLKAADAVQEDGKIYAGGFIHQ</sequence>
<dbReference type="GO" id="GO:0006950">
    <property type="term" value="P:response to stress"/>
    <property type="evidence" value="ECO:0007669"/>
    <property type="project" value="UniProtKB-ARBA"/>
</dbReference>
<dbReference type="CDD" id="cd06416">
    <property type="entry name" value="GH25_Lys1-like"/>
    <property type="match status" value="1"/>
</dbReference>
<dbReference type="InterPro" id="IPR002053">
    <property type="entry name" value="Glyco_hydro_25"/>
</dbReference>
<gene>
    <name evidence="3" type="ORF">L3Y34_018579</name>
</gene>